<protein>
    <submittedName>
        <fullName evidence="1">Uncharacterized protein</fullName>
    </submittedName>
</protein>
<dbReference type="AlphaFoldDB" id="A0A0K2US52"/>
<proteinExistence type="predicted"/>
<evidence type="ECO:0000313" key="1">
    <source>
        <dbReference type="EMBL" id="CDW41093.1"/>
    </source>
</evidence>
<dbReference type="EMBL" id="HACA01023732">
    <property type="protein sequence ID" value="CDW41093.1"/>
    <property type="molecule type" value="Transcribed_RNA"/>
</dbReference>
<sequence>MSFLNTISWSPSTIAKPLVIKK</sequence>
<reference evidence="1" key="1">
    <citation type="submission" date="2014-05" db="EMBL/GenBank/DDBJ databases">
        <authorList>
            <person name="Chronopoulou M."/>
        </authorList>
    </citation>
    <scope>NUCLEOTIDE SEQUENCE</scope>
    <source>
        <tissue evidence="1">Whole organism</tissue>
    </source>
</reference>
<accession>A0A0K2US52</accession>
<name>A0A0K2US52_LEPSM</name>
<organism evidence="1">
    <name type="scientific">Lepeophtheirus salmonis</name>
    <name type="common">Salmon louse</name>
    <name type="synonym">Caligus salmonis</name>
    <dbReference type="NCBI Taxonomy" id="72036"/>
    <lineage>
        <taxon>Eukaryota</taxon>
        <taxon>Metazoa</taxon>
        <taxon>Ecdysozoa</taxon>
        <taxon>Arthropoda</taxon>
        <taxon>Crustacea</taxon>
        <taxon>Multicrustacea</taxon>
        <taxon>Hexanauplia</taxon>
        <taxon>Copepoda</taxon>
        <taxon>Siphonostomatoida</taxon>
        <taxon>Caligidae</taxon>
        <taxon>Lepeophtheirus</taxon>
    </lineage>
</organism>